<keyword evidence="14 16" id="KW-0368">Histidine biosynthesis</keyword>
<keyword evidence="13 16" id="KW-0067">ATP-binding</keyword>
<dbReference type="FunFam" id="3.40.190.10:FF:000008">
    <property type="entry name" value="ATP phosphoribosyltransferase"/>
    <property type="match status" value="1"/>
</dbReference>
<evidence type="ECO:0000256" key="16">
    <source>
        <dbReference type="HAMAP-Rule" id="MF_01018"/>
    </source>
</evidence>
<dbReference type="CDD" id="cd13595">
    <property type="entry name" value="PBP2_HisGs"/>
    <property type="match status" value="1"/>
</dbReference>
<evidence type="ECO:0000256" key="12">
    <source>
        <dbReference type="ARBA" id="ARBA00022741"/>
    </source>
</evidence>
<evidence type="ECO:0000259" key="17">
    <source>
        <dbReference type="Pfam" id="PF01634"/>
    </source>
</evidence>
<comment type="subcellular location">
    <subcellularLocation>
        <location evidence="2 16">Cytoplasm</location>
    </subcellularLocation>
</comment>
<proteinExistence type="inferred from homology"/>
<evidence type="ECO:0000256" key="13">
    <source>
        <dbReference type="ARBA" id="ARBA00022840"/>
    </source>
</evidence>
<protein>
    <recommendedName>
        <fullName evidence="7 16">ATP phosphoribosyltransferase</fullName>
        <shortName evidence="16">ATP-PRT</shortName>
        <shortName evidence="16">ATP-PRTase</shortName>
        <ecNumber evidence="6 16">2.4.2.17</ecNumber>
    </recommendedName>
</protein>
<organism evidence="18 19">
    <name type="scientific">Hippea maritima (strain ATCC 700847 / DSM 10411 / MH2)</name>
    <dbReference type="NCBI Taxonomy" id="760142"/>
    <lineage>
        <taxon>Bacteria</taxon>
        <taxon>Pseudomonadati</taxon>
        <taxon>Campylobacterota</taxon>
        <taxon>Desulfurellia</taxon>
        <taxon>Desulfurellales</taxon>
        <taxon>Hippeaceae</taxon>
        <taxon>Hippea</taxon>
    </lineage>
</organism>
<dbReference type="OrthoDB" id="9801867at2"/>
<evidence type="ECO:0000256" key="5">
    <source>
        <dbReference type="ARBA" id="ARBA00011496"/>
    </source>
</evidence>
<dbReference type="KEGG" id="hmr:Hipma_0224"/>
<sequence length="201" mass="22347">MITIALPKGRLMDETIDILKGVGIEVEIPSSRRLFFFDKSNRYRFLIVRAQDVATYVEYSAADLGIVGKDVLEETKSDVFELLDLGIGYCKMVVAGKEPECLNKKTSTVKVATKFVNIAKKHFLKKGMNAEIIKLYGSIELAPLLGIADCIVDIVSTGTTLKENGLSVIENIFESTAILVSNKISYYTKNVQIKEFLNLIK</sequence>
<reference evidence="19" key="2">
    <citation type="submission" date="2011-03" db="EMBL/GenBank/DDBJ databases">
        <title>The complete genome of Hippea maritima DSM 10411.</title>
        <authorList>
            <consortium name="US DOE Joint Genome Institute (JGI-PGF)"/>
            <person name="Lucas S."/>
            <person name="Copeland A."/>
            <person name="Lapidus A."/>
            <person name="Bruce D."/>
            <person name="Goodwin L."/>
            <person name="Pitluck S."/>
            <person name="Peters L."/>
            <person name="Kyrpides N."/>
            <person name="Mavromatis K."/>
            <person name="Pagani I."/>
            <person name="Ivanova N."/>
            <person name="Mikhailova N."/>
            <person name="Lu M."/>
            <person name="Detter J.C."/>
            <person name="Tapia R."/>
            <person name="Han C."/>
            <person name="Land M."/>
            <person name="Hauser L."/>
            <person name="Markowitz V."/>
            <person name="Cheng J.-F."/>
            <person name="Hugenholtz P."/>
            <person name="Woyke T."/>
            <person name="Wu D."/>
            <person name="Spring S."/>
            <person name="Schroeder M."/>
            <person name="Brambilla E."/>
            <person name="Klenk H.-P."/>
            <person name="Eisen J.A."/>
        </authorList>
    </citation>
    <scope>NUCLEOTIDE SEQUENCE [LARGE SCALE GENOMIC DNA]</scope>
    <source>
        <strain evidence="19">ATCC 700847 / DSM 10411 / MH2</strain>
    </source>
</reference>
<dbReference type="InterPro" id="IPR024893">
    <property type="entry name" value="ATP_PRibTrfase_HisG_short"/>
</dbReference>
<keyword evidence="12 16" id="KW-0547">Nucleotide-binding</keyword>
<reference evidence="18 19" key="1">
    <citation type="journal article" date="2011" name="Stand. Genomic Sci.">
        <title>Complete genome sequence of the thermophilic sulfur-reducer Hippea maritima type strain (MH(2)).</title>
        <authorList>
            <person name="Huntemann M."/>
            <person name="Lu M."/>
            <person name="Nolan M."/>
            <person name="Lapidus A."/>
            <person name="Lucas S."/>
            <person name="Hammon N."/>
            <person name="Deshpande S."/>
            <person name="Cheng J.F."/>
            <person name="Tapia R."/>
            <person name="Han C."/>
            <person name="Goodwin L."/>
            <person name="Pitluck S."/>
            <person name="Liolios K."/>
            <person name="Pagani I."/>
            <person name="Ivanova N."/>
            <person name="Ovchinikova G."/>
            <person name="Pati A."/>
            <person name="Chen A."/>
            <person name="Palaniappan K."/>
            <person name="Land M."/>
            <person name="Hauser L."/>
            <person name="Jeffries C.D."/>
            <person name="Detter J.C."/>
            <person name="Brambilla E.M."/>
            <person name="Rohde M."/>
            <person name="Spring S."/>
            <person name="Goker M."/>
            <person name="Woyke T."/>
            <person name="Bristow J."/>
            <person name="Eisen J.A."/>
            <person name="Markowitz V."/>
            <person name="Hugenholtz P."/>
            <person name="Kyrpides N.C."/>
            <person name="Klenk H.P."/>
            <person name="Mavromatis K."/>
        </authorList>
    </citation>
    <scope>NUCLEOTIDE SEQUENCE [LARGE SCALE GENOMIC DNA]</scope>
    <source>
        <strain evidence="19">ATCC 700847 / DSM 10411 / MH2</strain>
    </source>
</reference>
<keyword evidence="10 16" id="KW-0328">Glycosyltransferase</keyword>
<evidence type="ECO:0000256" key="11">
    <source>
        <dbReference type="ARBA" id="ARBA00022679"/>
    </source>
</evidence>
<dbReference type="PANTHER" id="PTHR21403:SF8">
    <property type="entry name" value="ATP PHOSPHORIBOSYLTRANSFERASE"/>
    <property type="match status" value="1"/>
</dbReference>
<dbReference type="NCBIfam" id="TIGR00070">
    <property type="entry name" value="hisG"/>
    <property type="match status" value="1"/>
</dbReference>
<dbReference type="eggNOG" id="COG0040">
    <property type="taxonomic scope" value="Bacteria"/>
</dbReference>
<dbReference type="STRING" id="760142.Hipma_0224"/>
<evidence type="ECO:0000256" key="15">
    <source>
        <dbReference type="ARBA" id="ARBA00024861"/>
    </source>
</evidence>
<dbReference type="GO" id="GO:0005737">
    <property type="term" value="C:cytoplasm"/>
    <property type="evidence" value="ECO:0007669"/>
    <property type="project" value="UniProtKB-SubCell"/>
</dbReference>
<dbReference type="EC" id="2.4.2.17" evidence="6 16"/>
<dbReference type="Gene3D" id="3.40.190.10">
    <property type="entry name" value="Periplasmic binding protein-like II"/>
    <property type="match status" value="2"/>
</dbReference>
<evidence type="ECO:0000256" key="3">
    <source>
        <dbReference type="ARBA" id="ARBA00004667"/>
    </source>
</evidence>
<dbReference type="InterPro" id="IPR018198">
    <property type="entry name" value="ATP_PRibTrfase_CS"/>
</dbReference>
<dbReference type="GO" id="GO:0000105">
    <property type="term" value="P:L-histidine biosynthetic process"/>
    <property type="evidence" value="ECO:0007669"/>
    <property type="project" value="UniProtKB-UniRule"/>
</dbReference>
<comment type="subunit">
    <text evidence="5 16">Heteromultimer composed of HisG and HisZ subunits.</text>
</comment>
<keyword evidence="9 16" id="KW-0028">Amino-acid biosynthesis</keyword>
<dbReference type="PANTHER" id="PTHR21403">
    <property type="entry name" value="ATP PHOSPHORIBOSYLTRANSFERASE ATP-PRTASE"/>
    <property type="match status" value="1"/>
</dbReference>
<dbReference type="SUPFAM" id="SSF53850">
    <property type="entry name" value="Periplasmic binding protein-like II"/>
    <property type="match status" value="1"/>
</dbReference>
<evidence type="ECO:0000313" key="18">
    <source>
        <dbReference type="EMBL" id="AEA33201.1"/>
    </source>
</evidence>
<dbReference type="FunCoup" id="F2LXL5">
    <property type="interactions" value="377"/>
</dbReference>
<evidence type="ECO:0000256" key="7">
    <source>
        <dbReference type="ARBA" id="ARBA00020998"/>
    </source>
</evidence>
<dbReference type="PROSITE" id="PS01316">
    <property type="entry name" value="ATP_P_PHORIBOSYLTR"/>
    <property type="match status" value="1"/>
</dbReference>
<dbReference type="UniPathway" id="UPA00031">
    <property type="reaction ID" value="UER00006"/>
</dbReference>
<evidence type="ECO:0000256" key="6">
    <source>
        <dbReference type="ARBA" id="ARBA00011946"/>
    </source>
</evidence>
<evidence type="ECO:0000256" key="2">
    <source>
        <dbReference type="ARBA" id="ARBA00004496"/>
    </source>
</evidence>
<comment type="pathway">
    <text evidence="3 16">Amino-acid biosynthesis; L-histidine biosynthesis; L-histidine from 5-phospho-alpha-D-ribose 1-diphosphate: step 1/9.</text>
</comment>
<keyword evidence="11 16" id="KW-0808">Transferase</keyword>
<feature type="domain" description="ATP phosphoribosyltransferase catalytic" evidence="17">
    <location>
        <begin position="49"/>
        <end position="200"/>
    </location>
</feature>
<evidence type="ECO:0000256" key="4">
    <source>
        <dbReference type="ARBA" id="ARBA00009489"/>
    </source>
</evidence>
<name>F2LXL5_HIPMA</name>
<dbReference type="RefSeq" id="WP_013681245.1">
    <property type="nucleotide sequence ID" value="NC_015318.1"/>
</dbReference>
<evidence type="ECO:0000256" key="8">
    <source>
        <dbReference type="ARBA" id="ARBA00022490"/>
    </source>
</evidence>
<dbReference type="HAMAP" id="MF_01018">
    <property type="entry name" value="HisG_Short"/>
    <property type="match status" value="1"/>
</dbReference>
<dbReference type="EMBL" id="CP002606">
    <property type="protein sequence ID" value="AEA33201.1"/>
    <property type="molecule type" value="Genomic_DNA"/>
</dbReference>
<comment type="similarity">
    <text evidence="4 16">Belongs to the ATP phosphoribosyltransferase family. Short subfamily.</text>
</comment>
<accession>F2LXL5</accession>
<dbReference type="HOGENOM" id="CLU_038115_2_0_7"/>
<keyword evidence="8 16" id="KW-0963">Cytoplasm</keyword>
<dbReference type="Proteomes" id="UP000008139">
    <property type="component" value="Chromosome"/>
</dbReference>
<evidence type="ECO:0000256" key="10">
    <source>
        <dbReference type="ARBA" id="ARBA00022676"/>
    </source>
</evidence>
<gene>
    <name evidence="16" type="primary">hisG</name>
    <name evidence="18" type="ordered locus">Hipma_0224</name>
</gene>
<dbReference type="InterPro" id="IPR001348">
    <property type="entry name" value="ATP_PRibTrfase_HisG"/>
</dbReference>
<evidence type="ECO:0000313" key="19">
    <source>
        <dbReference type="Proteomes" id="UP000008139"/>
    </source>
</evidence>
<comment type="function">
    <text evidence="15 16">Catalyzes the condensation of ATP and 5-phosphoribose 1-diphosphate to form N'-(5'-phosphoribosyl)-ATP (PR-ATP). Has a crucial role in the pathway because the rate of histidine biosynthesis seems to be controlled primarily by regulation of HisG enzymatic activity.</text>
</comment>
<dbReference type="Pfam" id="PF01634">
    <property type="entry name" value="HisG"/>
    <property type="match status" value="1"/>
</dbReference>
<dbReference type="InterPro" id="IPR013820">
    <property type="entry name" value="ATP_PRibTrfase_cat"/>
</dbReference>
<dbReference type="GO" id="GO:0003879">
    <property type="term" value="F:ATP phosphoribosyltransferase activity"/>
    <property type="evidence" value="ECO:0007669"/>
    <property type="project" value="UniProtKB-UniRule"/>
</dbReference>
<keyword evidence="19" id="KW-1185">Reference proteome</keyword>
<evidence type="ECO:0000256" key="1">
    <source>
        <dbReference type="ARBA" id="ARBA00000915"/>
    </source>
</evidence>
<comment type="domain">
    <text evidence="16">Lacks the C-terminal regulatory region which is replaced by HisZ.</text>
</comment>
<dbReference type="GO" id="GO:0005524">
    <property type="term" value="F:ATP binding"/>
    <property type="evidence" value="ECO:0007669"/>
    <property type="project" value="UniProtKB-KW"/>
</dbReference>
<dbReference type="InParanoid" id="F2LXL5"/>
<evidence type="ECO:0000256" key="14">
    <source>
        <dbReference type="ARBA" id="ARBA00023102"/>
    </source>
</evidence>
<evidence type="ECO:0000256" key="9">
    <source>
        <dbReference type="ARBA" id="ARBA00022605"/>
    </source>
</evidence>
<comment type="catalytic activity">
    <reaction evidence="1 16">
        <text>1-(5-phospho-beta-D-ribosyl)-ATP + diphosphate = 5-phospho-alpha-D-ribose 1-diphosphate + ATP</text>
        <dbReference type="Rhea" id="RHEA:18473"/>
        <dbReference type="ChEBI" id="CHEBI:30616"/>
        <dbReference type="ChEBI" id="CHEBI:33019"/>
        <dbReference type="ChEBI" id="CHEBI:58017"/>
        <dbReference type="ChEBI" id="CHEBI:73183"/>
        <dbReference type="EC" id="2.4.2.17"/>
    </reaction>
</comment>
<dbReference type="AlphaFoldDB" id="F2LXL5"/>